<comment type="caution">
    <text evidence="3">The sequence shown here is derived from an EMBL/GenBank/DDBJ whole genome shotgun (WGS) entry which is preliminary data.</text>
</comment>
<reference evidence="3" key="1">
    <citation type="submission" date="2022-09" db="EMBL/GenBank/DDBJ databases">
        <title>Fusarium specimens isolated from Avocado Roots.</title>
        <authorList>
            <person name="Stajich J."/>
            <person name="Roper C."/>
            <person name="Heimlech-Rivalta G."/>
        </authorList>
    </citation>
    <scope>NUCLEOTIDE SEQUENCE</scope>
    <source>
        <strain evidence="3">CF00136</strain>
    </source>
</reference>
<dbReference type="GO" id="GO:0004252">
    <property type="term" value="F:serine-type endopeptidase activity"/>
    <property type="evidence" value="ECO:0007669"/>
    <property type="project" value="InterPro"/>
</dbReference>
<dbReference type="InterPro" id="IPR036852">
    <property type="entry name" value="Peptidase_S8/S53_dom_sf"/>
</dbReference>
<proteinExistence type="predicted"/>
<dbReference type="OrthoDB" id="5093543at2759"/>
<dbReference type="InterPro" id="IPR023827">
    <property type="entry name" value="Peptidase_S8_Asp-AS"/>
</dbReference>
<feature type="region of interest" description="Disordered" evidence="2">
    <location>
        <begin position="1"/>
        <end position="26"/>
    </location>
</feature>
<name>A0A9W8VHI8_9HYPO</name>
<dbReference type="SUPFAM" id="SSF52743">
    <property type="entry name" value="Subtilisin-like"/>
    <property type="match status" value="1"/>
</dbReference>
<keyword evidence="4" id="KW-1185">Reference proteome</keyword>
<dbReference type="EMBL" id="JAOQAZ010000010">
    <property type="protein sequence ID" value="KAJ4263555.1"/>
    <property type="molecule type" value="Genomic_DNA"/>
</dbReference>
<evidence type="ECO:0000313" key="4">
    <source>
        <dbReference type="Proteomes" id="UP001152049"/>
    </source>
</evidence>
<dbReference type="GO" id="GO:0006508">
    <property type="term" value="P:proteolysis"/>
    <property type="evidence" value="ECO:0007669"/>
    <property type="project" value="InterPro"/>
</dbReference>
<evidence type="ECO:0000256" key="2">
    <source>
        <dbReference type="SAM" id="MobiDB-lite"/>
    </source>
</evidence>
<evidence type="ECO:0000313" key="3">
    <source>
        <dbReference type="EMBL" id="KAJ4263555.1"/>
    </source>
</evidence>
<keyword evidence="1" id="KW-0378">Hydrolase</keyword>
<dbReference type="AlphaFoldDB" id="A0A9W8VHI8"/>
<evidence type="ECO:0000256" key="1">
    <source>
        <dbReference type="ARBA" id="ARBA00022801"/>
    </source>
</evidence>
<dbReference type="Proteomes" id="UP001152049">
    <property type="component" value="Unassembled WGS sequence"/>
</dbReference>
<sequence>MLPKQPEASELNSDCRNEVTDTTPHQQRRIEVLPREGRIVTDVATPASGTLGKVGPPNPVTEHDWLDRNTDGSVNSSKSTIKNLLEPVVVALIDDGVDGCDSDFAGRVDITDGKTFDYQDESVGQYYVSKARHGTEMARLILRVCPMASTYSIRLKTHTSAGNSNATIDPTSAALAIEAAFNEKAAIIPMRGQYQCLQMGLTRDTH</sequence>
<accession>A0A9W8VHI8</accession>
<gene>
    <name evidence="3" type="ORF">NW762_006374</name>
</gene>
<evidence type="ECO:0008006" key="5">
    <source>
        <dbReference type="Google" id="ProtNLM"/>
    </source>
</evidence>
<dbReference type="PROSITE" id="PS00136">
    <property type="entry name" value="SUBTILASE_ASP"/>
    <property type="match status" value="1"/>
</dbReference>
<protein>
    <recommendedName>
        <fullName evidence="5">Peptidase S8/S53 domain-containing protein</fullName>
    </recommendedName>
</protein>
<dbReference type="Gene3D" id="3.40.50.200">
    <property type="entry name" value="Peptidase S8/S53 domain"/>
    <property type="match status" value="1"/>
</dbReference>
<organism evidence="3 4">
    <name type="scientific">Fusarium torreyae</name>
    <dbReference type="NCBI Taxonomy" id="1237075"/>
    <lineage>
        <taxon>Eukaryota</taxon>
        <taxon>Fungi</taxon>
        <taxon>Dikarya</taxon>
        <taxon>Ascomycota</taxon>
        <taxon>Pezizomycotina</taxon>
        <taxon>Sordariomycetes</taxon>
        <taxon>Hypocreomycetidae</taxon>
        <taxon>Hypocreales</taxon>
        <taxon>Nectriaceae</taxon>
        <taxon>Fusarium</taxon>
    </lineage>
</organism>